<evidence type="ECO:0000313" key="3">
    <source>
        <dbReference type="Proteomes" id="UP000380867"/>
    </source>
</evidence>
<dbReference type="CDD" id="cd06587">
    <property type="entry name" value="VOC"/>
    <property type="match status" value="1"/>
</dbReference>
<dbReference type="SUPFAM" id="SSF54593">
    <property type="entry name" value="Glyoxalase/Bleomycin resistance protein/Dihydroxybiphenyl dioxygenase"/>
    <property type="match status" value="1"/>
</dbReference>
<dbReference type="Pfam" id="PF00903">
    <property type="entry name" value="Glyoxalase"/>
    <property type="match status" value="1"/>
</dbReference>
<keyword evidence="3" id="KW-1185">Reference proteome</keyword>
<gene>
    <name evidence="2" type="ORF">ESP70_011370</name>
</gene>
<reference evidence="2" key="1">
    <citation type="submission" date="2019-09" db="EMBL/GenBank/DDBJ databases">
        <authorList>
            <person name="Li J."/>
        </authorList>
    </citation>
    <scope>NUCLEOTIDE SEQUENCE [LARGE SCALE GENOMIC DNA]</scope>
    <source>
        <strain evidence="2">JCM 14732</strain>
    </source>
</reference>
<comment type="caution">
    <text evidence="2">The sequence shown here is derived from an EMBL/GenBank/DDBJ whole genome shotgun (WGS) entry which is preliminary data.</text>
</comment>
<dbReference type="AlphaFoldDB" id="A0A5M4FFC3"/>
<evidence type="ECO:0000313" key="2">
    <source>
        <dbReference type="EMBL" id="KAA1397928.1"/>
    </source>
</evidence>
<dbReference type="EMBL" id="SDPQ02000002">
    <property type="protein sequence ID" value="KAA1397928.1"/>
    <property type="molecule type" value="Genomic_DNA"/>
</dbReference>
<organism evidence="2 3">
    <name type="scientific">Aeromicrobium ginsengisoli</name>
    <dbReference type="NCBI Taxonomy" id="363867"/>
    <lineage>
        <taxon>Bacteria</taxon>
        <taxon>Bacillati</taxon>
        <taxon>Actinomycetota</taxon>
        <taxon>Actinomycetes</taxon>
        <taxon>Propionibacteriales</taxon>
        <taxon>Nocardioidaceae</taxon>
        <taxon>Aeromicrobium</taxon>
    </lineage>
</organism>
<dbReference type="Proteomes" id="UP000380867">
    <property type="component" value="Unassembled WGS sequence"/>
</dbReference>
<dbReference type="InterPro" id="IPR029068">
    <property type="entry name" value="Glyas_Bleomycin-R_OHBP_Dase"/>
</dbReference>
<feature type="domain" description="VOC" evidence="1">
    <location>
        <begin position="9"/>
        <end position="137"/>
    </location>
</feature>
<evidence type="ECO:0000259" key="1">
    <source>
        <dbReference type="PROSITE" id="PS51819"/>
    </source>
</evidence>
<dbReference type="PROSITE" id="PS51819">
    <property type="entry name" value="VOC"/>
    <property type="match status" value="1"/>
</dbReference>
<dbReference type="RefSeq" id="WP_149689367.1">
    <property type="nucleotide sequence ID" value="NZ_SDPQ02000002.1"/>
</dbReference>
<dbReference type="InterPro" id="IPR037523">
    <property type="entry name" value="VOC_core"/>
</dbReference>
<proteinExistence type="predicted"/>
<protein>
    <submittedName>
        <fullName evidence="2">VOC family protein</fullName>
    </submittedName>
</protein>
<name>A0A5M4FFC3_9ACTN</name>
<sequence length="139" mass="15471">MSDAPPLAGYHHLGITVRDIDASETWYTETLGLVRAFVEPHDNETGYARVLTRPGVPFFLGLDHHEEADRLPFDPRRTGLDHFAIAVSTADEVHAWAAHFDALGIEHEPVREMTEPMPLALVLLRDPDGIVVELIWTGA</sequence>
<dbReference type="OrthoDB" id="317332at2"/>
<dbReference type="Gene3D" id="3.10.180.10">
    <property type="entry name" value="2,3-Dihydroxybiphenyl 1,2-Dioxygenase, domain 1"/>
    <property type="match status" value="1"/>
</dbReference>
<dbReference type="InterPro" id="IPR004360">
    <property type="entry name" value="Glyas_Fos-R_dOase_dom"/>
</dbReference>
<accession>A0A5M4FFC3</accession>